<evidence type="ECO:0000313" key="2">
    <source>
        <dbReference type="Proteomes" id="UP000046067"/>
    </source>
</evidence>
<gene>
    <name evidence="1" type="ORF">ERS013201_02447</name>
</gene>
<name>A0A655YEV9_VIBCL</name>
<sequence>MSCAKPTFATTPHATPLITTHCLYDSDVCLLKKSEHAEIKPTAVVKQASITITESTN</sequence>
<evidence type="ECO:0000313" key="1">
    <source>
        <dbReference type="EMBL" id="CSC36499.1"/>
    </source>
</evidence>
<proteinExistence type="predicted"/>
<dbReference type="Proteomes" id="UP000046067">
    <property type="component" value="Unassembled WGS sequence"/>
</dbReference>
<accession>A0A655YEV9</accession>
<organism evidence="1 2">
    <name type="scientific">Vibrio cholerae</name>
    <dbReference type="NCBI Taxonomy" id="666"/>
    <lineage>
        <taxon>Bacteria</taxon>
        <taxon>Pseudomonadati</taxon>
        <taxon>Pseudomonadota</taxon>
        <taxon>Gammaproteobacteria</taxon>
        <taxon>Vibrionales</taxon>
        <taxon>Vibrionaceae</taxon>
        <taxon>Vibrio</taxon>
    </lineage>
</organism>
<dbReference type="AlphaFoldDB" id="A0A655YEV9"/>
<dbReference type="EMBL" id="CWQJ01000015">
    <property type="protein sequence ID" value="CSC36499.1"/>
    <property type="molecule type" value="Genomic_DNA"/>
</dbReference>
<protein>
    <submittedName>
        <fullName evidence="1">Uncharacterized protein</fullName>
    </submittedName>
</protein>
<reference evidence="1 2" key="1">
    <citation type="submission" date="2015-07" db="EMBL/GenBank/DDBJ databases">
        <authorList>
            <consortium name="Pathogen Informatics"/>
        </authorList>
    </citation>
    <scope>NUCLEOTIDE SEQUENCE [LARGE SCALE GENOMIC DNA]</scope>
    <source>
        <strain evidence="1 2">A325</strain>
    </source>
</reference>